<feature type="transmembrane region" description="Helical" evidence="1">
    <location>
        <begin position="435"/>
        <end position="462"/>
    </location>
</feature>
<keyword evidence="1" id="KW-1133">Transmembrane helix</keyword>
<evidence type="ECO:0000313" key="3">
    <source>
        <dbReference type="EMBL" id="QTQ13216.1"/>
    </source>
</evidence>
<feature type="transmembrane region" description="Helical" evidence="1">
    <location>
        <begin position="103"/>
        <end position="136"/>
    </location>
</feature>
<feature type="transmembrane region" description="Helical" evidence="1">
    <location>
        <begin position="156"/>
        <end position="189"/>
    </location>
</feature>
<keyword evidence="1" id="KW-0812">Transmembrane</keyword>
<gene>
    <name evidence="3" type="ORF">HRQ91_01405</name>
</gene>
<feature type="domain" description="TRAP C4-dicarboxylate transport system permease DctM subunit" evidence="2">
    <location>
        <begin position="108"/>
        <end position="546"/>
    </location>
</feature>
<dbReference type="EMBL" id="CP054142">
    <property type="protein sequence ID" value="QTQ13216.1"/>
    <property type="molecule type" value="Genomic_DNA"/>
</dbReference>
<feature type="transmembrane region" description="Helical" evidence="1">
    <location>
        <begin position="519"/>
        <end position="539"/>
    </location>
</feature>
<dbReference type="Proteomes" id="UP000671908">
    <property type="component" value="Chromosome"/>
</dbReference>
<feature type="transmembrane region" description="Helical" evidence="1">
    <location>
        <begin position="12"/>
        <end position="28"/>
    </location>
</feature>
<dbReference type="InterPro" id="IPR011853">
    <property type="entry name" value="TRAP_DctM-Dct_fused"/>
</dbReference>
<feature type="transmembrane region" description="Helical" evidence="1">
    <location>
        <begin position="482"/>
        <end position="507"/>
    </location>
</feature>
<dbReference type="NCBIfam" id="TIGR02123">
    <property type="entry name" value="TRAP_fused"/>
    <property type="match status" value="1"/>
</dbReference>
<feature type="transmembrane region" description="Helical" evidence="1">
    <location>
        <begin position="545"/>
        <end position="566"/>
    </location>
</feature>
<feature type="transmembrane region" description="Helical" evidence="1">
    <location>
        <begin position="34"/>
        <end position="50"/>
    </location>
</feature>
<evidence type="ECO:0000256" key="1">
    <source>
        <dbReference type="SAM" id="Phobius"/>
    </source>
</evidence>
<accession>A0A975IDM2</accession>
<proteinExistence type="predicted"/>
<keyword evidence="1" id="KW-0472">Membrane</keyword>
<feature type="transmembrane region" description="Helical" evidence="1">
    <location>
        <begin position="400"/>
        <end position="423"/>
    </location>
</feature>
<dbReference type="AlphaFoldDB" id="A0A975IDM2"/>
<organism evidence="3 4">
    <name type="scientific">Treponema parvum</name>
    <dbReference type="NCBI Taxonomy" id="138851"/>
    <lineage>
        <taxon>Bacteria</taxon>
        <taxon>Pseudomonadati</taxon>
        <taxon>Spirochaetota</taxon>
        <taxon>Spirochaetia</taxon>
        <taxon>Spirochaetales</taxon>
        <taxon>Treponemataceae</taxon>
        <taxon>Treponema</taxon>
    </lineage>
</organism>
<name>A0A975IDM2_9SPIR</name>
<evidence type="ECO:0000259" key="2">
    <source>
        <dbReference type="Pfam" id="PF06808"/>
    </source>
</evidence>
<feature type="transmembrane region" description="Helical" evidence="1">
    <location>
        <begin position="71"/>
        <end position="91"/>
    </location>
</feature>
<dbReference type="RefSeq" id="WP_210119939.1">
    <property type="nucleotide sequence ID" value="NZ_CP054142.1"/>
</dbReference>
<reference evidence="3 4" key="1">
    <citation type="journal article" date="2021" name="Microbiol. Resour. Announc.">
        <title>Complete Genome Sequences of Three Human Oral Treponema parvum Isolates.</title>
        <authorList>
            <person name="Zeng H."/>
            <person name="Watt R.M."/>
        </authorList>
    </citation>
    <scope>NUCLEOTIDE SEQUENCE [LARGE SCALE GENOMIC DNA]</scope>
    <source>
        <strain evidence="3 4">ATCC 700770</strain>
    </source>
</reference>
<keyword evidence="4" id="KW-1185">Reference proteome</keyword>
<dbReference type="InterPro" id="IPR010656">
    <property type="entry name" value="DctM"/>
</dbReference>
<dbReference type="KEGG" id="tpav:HRQ91_01405"/>
<feature type="transmembrane region" description="Helical" evidence="1">
    <location>
        <begin position="257"/>
        <end position="281"/>
    </location>
</feature>
<evidence type="ECO:0000313" key="4">
    <source>
        <dbReference type="Proteomes" id="UP000671908"/>
    </source>
</evidence>
<dbReference type="Pfam" id="PF06808">
    <property type="entry name" value="DctM"/>
    <property type="match status" value="1"/>
</dbReference>
<protein>
    <submittedName>
        <fullName evidence="3">TRAP transporter fused permease subunit</fullName>
    </submittedName>
</protein>
<dbReference type="PANTHER" id="PTHR43849:SF2">
    <property type="entry name" value="BLL3936 PROTEIN"/>
    <property type="match status" value="1"/>
</dbReference>
<sequence length="621" mass="66686">MFDDKLRTKLCRYVFIVAALLYLYTSGFGSFSEMTHRALLVAVCGFSVFLKKPFKIGKDKKQNFFTRMLDWLFSIGFTTACIYIMCIWNSRTSKIGGAPQIDIWMGILMIVLLLIASYKTTGLPLVITCIVFLLYAKFGPYLPRVIAHRGESWSRIAQFMYVSTGSIFGIPVSIAATYIISFVIFGAFLERFGAGQWFVDISYAATGNYRGGPAKTSVISSALMGMISGSPAANVVTTGAFTIPLMKRMGYKDYEAAAVESVASTGGMFTPPIMGAAAFLMAEYLNISYASVAKAAILPAILYYISIFLVVDAIAVKSNLLGIPKNELPNAKSIMKERGQLCLPIVLVIAGIIIGWSAMKVAFWGTVSVLLVACIKRETRPTLKGILEALESSIKNVSGIVISCASAGIIVGVISMTGLATKLSYTLINIAHGNIYIAAVLVAFITIILGCGMPPTPTYIILATVLVGPLTKMGASAISAHMFIFMFASIGALTPPVAITAYTAAAIAKSDPNKTGYRAFRMGLVAYIIPFIFLLNPALLLTGSLPIVVMAVISSIIGIFALTGAIEGYIFRSWITVSRILLALAAVLLLIPGSITDIIGAILMLIAFFLSRIADTKKRTS</sequence>
<feature type="transmembrane region" description="Helical" evidence="1">
    <location>
        <begin position="341"/>
        <end position="359"/>
    </location>
</feature>
<feature type="transmembrane region" description="Helical" evidence="1">
    <location>
        <begin position="598"/>
        <end position="614"/>
    </location>
</feature>
<dbReference type="PANTHER" id="PTHR43849">
    <property type="entry name" value="BLL3936 PROTEIN"/>
    <property type="match status" value="1"/>
</dbReference>